<feature type="transmembrane region" description="Helical" evidence="8">
    <location>
        <begin position="92"/>
        <end position="114"/>
    </location>
</feature>
<evidence type="ECO:0000256" key="4">
    <source>
        <dbReference type="ARBA" id="ARBA00022692"/>
    </source>
</evidence>
<evidence type="ECO:0000259" key="9">
    <source>
        <dbReference type="Pfam" id="PF01757"/>
    </source>
</evidence>
<feature type="transmembrane region" description="Helical" evidence="8">
    <location>
        <begin position="134"/>
        <end position="155"/>
    </location>
</feature>
<feature type="transmembrane region" description="Helical" evidence="8">
    <location>
        <begin position="271"/>
        <end position="290"/>
    </location>
</feature>
<keyword evidence="10" id="KW-0012">Acyltransferase</keyword>
<keyword evidence="11" id="KW-1185">Reference proteome</keyword>
<feature type="transmembrane region" description="Helical" evidence="8">
    <location>
        <begin position="332"/>
        <end position="357"/>
    </location>
</feature>
<evidence type="ECO:0000256" key="3">
    <source>
        <dbReference type="ARBA" id="ARBA00022475"/>
    </source>
</evidence>
<dbReference type="GO" id="GO:0016413">
    <property type="term" value="F:O-acetyltransferase activity"/>
    <property type="evidence" value="ECO:0007669"/>
    <property type="project" value="TreeGrafter"/>
</dbReference>
<keyword evidence="10" id="KW-0808">Transferase</keyword>
<dbReference type="RefSeq" id="WP_133581400.1">
    <property type="nucleotide sequence ID" value="NZ_SNYJ01000014.1"/>
</dbReference>
<proteinExistence type="inferred from homology"/>
<protein>
    <submittedName>
        <fullName evidence="10">Surface polysaccharide O-acyltransferase-like enzyme</fullName>
    </submittedName>
</protein>
<evidence type="ECO:0000256" key="7">
    <source>
        <dbReference type="SAM" id="MobiDB-lite"/>
    </source>
</evidence>
<dbReference type="OrthoDB" id="65129at2"/>
<evidence type="ECO:0000313" key="11">
    <source>
        <dbReference type="Proteomes" id="UP000295632"/>
    </source>
</evidence>
<dbReference type="InterPro" id="IPR002656">
    <property type="entry name" value="Acyl_transf_3_dom"/>
</dbReference>
<evidence type="ECO:0000313" key="10">
    <source>
        <dbReference type="EMBL" id="TDQ37205.1"/>
    </source>
</evidence>
<feature type="domain" description="Acyltransferase 3" evidence="9">
    <location>
        <begin position="11"/>
        <end position="352"/>
    </location>
</feature>
<feature type="transmembrane region" description="Helical" evidence="8">
    <location>
        <begin position="53"/>
        <end position="71"/>
    </location>
</feature>
<feature type="transmembrane region" description="Helical" evidence="8">
    <location>
        <begin position="12"/>
        <end position="33"/>
    </location>
</feature>
<sequence length="397" mass="45756">MQAKTKQINEIYVTRAIAILGVLLVHATSFTIIDLQGTSYYGFYNSVNTFFKYGTPTFILLSSFVLFYSYSKRPLTPKLMASFYKRRMLFIILPYIIFSTLYFLYHYNVYASYIPQSEMLGEFLDRLAIGKTSSHLYFVFISIQFYILFPLFLWFFKTFPAVAKHAFWIGFLIQWAFVFALDQGLITVENKGSISLSYMSYYFTGITLGMYFDKFERFLSMTKEALLSKWGVWTVVLWLAWAGTAFGHIYVQYLLRTGLGSPSQLVFQLFWNLHTFFSAFVLLQVSFLIYRKFAPWAVNALMHLGVASFGIYLMHLLVLNEYYAQFKTGDPLLYHIFIAVGFVVTLAVSWLVVGLVLKYVPGAWILFGATPKKMPKKDKTQLPLEPGSSQQTTSSSP</sequence>
<accession>A0A4R6TZ05</accession>
<dbReference type="EMBL" id="SNYJ01000014">
    <property type="protein sequence ID" value="TDQ37205.1"/>
    <property type="molecule type" value="Genomic_DNA"/>
</dbReference>
<dbReference type="PANTHER" id="PTHR40074:SF2">
    <property type="entry name" value="O-ACETYLTRANSFERASE WECH"/>
    <property type="match status" value="1"/>
</dbReference>
<feature type="transmembrane region" description="Helical" evidence="8">
    <location>
        <begin position="232"/>
        <end position="251"/>
    </location>
</feature>
<comment type="similarity">
    <text evidence="2">Belongs to the acyltransferase 3 family.</text>
</comment>
<evidence type="ECO:0000256" key="8">
    <source>
        <dbReference type="SAM" id="Phobius"/>
    </source>
</evidence>
<dbReference type="PANTHER" id="PTHR40074">
    <property type="entry name" value="O-ACETYLTRANSFERASE WECH"/>
    <property type="match status" value="1"/>
</dbReference>
<dbReference type="GO" id="GO:0005886">
    <property type="term" value="C:plasma membrane"/>
    <property type="evidence" value="ECO:0007669"/>
    <property type="project" value="UniProtKB-SubCell"/>
</dbReference>
<name>A0A4R6TZ05_9BACI</name>
<keyword evidence="3" id="KW-1003">Cell membrane</keyword>
<dbReference type="GO" id="GO:0009246">
    <property type="term" value="P:enterobacterial common antigen biosynthetic process"/>
    <property type="evidence" value="ECO:0007669"/>
    <property type="project" value="TreeGrafter"/>
</dbReference>
<dbReference type="Proteomes" id="UP000295632">
    <property type="component" value="Unassembled WGS sequence"/>
</dbReference>
<evidence type="ECO:0000256" key="1">
    <source>
        <dbReference type="ARBA" id="ARBA00004651"/>
    </source>
</evidence>
<comment type="subcellular location">
    <subcellularLocation>
        <location evidence="1">Cell membrane</location>
        <topology evidence="1">Multi-pass membrane protein</topology>
    </subcellularLocation>
</comment>
<keyword evidence="4 8" id="KW-0812">Transmembrane</keyword>
<feature type="transmembrane region" description="Helical" evidence="8">
    <location>
        <begin position="297"/>
        <end position="320"/>
    </location>
</feature>
<dbReference type="AlphaFoldDB" id="A0A4R6TZ05"/>
<feature type="region of interest" description="Disordered" evidence="7">
    <location>
        <begin position="373"/>
        <end position="397"/>
    </location>
</feature>
<gene>
    <name evidence="10" type="ORF">EV213_11484</name>
</gene>
<feature type="transmembrane region" description="Helical" evidence="8">
    <location>
        <begin position="192"/>
        <end position="212"/>
    </location>
</feature>
<reference evidence="10 11" key="1">
    <citation type="submission" date="2019-03" db="EMBL/GenBank/DDBJ databases">
        <title>Genomic Encyclopedia of Type Strains, Phase IV (KMG-IV): sequencing the most valuable type-strain genomes for metagenomic binning, comparative biology and taxonomic classification.</title>
        <authorList>
            <person name="Goeker M."/>
        </authorList>
    </citation>
    <scope>NUCLEOTIDE SEQUENCE [LARGE SCALE GENOMIC DNA]</scope>
    <source>
        <strain evidence="10 11">DSM 28697</strain>
    </source>
</reference>
<feature type="compositionally biased region" description="Low complexity" evidence="7">
    <location>
        <begin position="388"/>
        <end position="397"/>
    </location>
</feature>
<organism evidence="10 11">
    <name type="scientific">Aureibacillus halotolerans</name>
    <dbReference type="NCBI Taxonomy" id="1508390"/>
    <lineage>
        <taxon>Bacteria</taxon>
        <taxon>Bacillati</taxon>
        <taxon>Bacillota</taxon>
        <taxon>Bacilli</taxon>
        <taxon>Bacillales</taxon>
        <taxon>Bacillaceae</taxon>
        <taxon>Aureibacillus</taxon>
    </lineage>
</organism>
<evidence type="ECO:0000256" key="5">
    <source>
        <dbReference type="ARBA" id="ARBA00022989"/>
    </source>
</evidence>
<evidence type="ECO:0000256" key="2">
    <source>
        <dbReference type="ARBA" id="ARBA00007400"/>
    </source>
</evidence>
<dbReference type="Pfam" id="PF01757">
    <property type="entry name" value="Acyl_transf_3"/>
    <property type="match status" value="1"/>
</dbReference>
<keyword evidence="6 8" id="KW-0472">Membrane</keyword>
<keyword evidence="5 8" id="KW-1133">Transmembrane helix</keyword>
<evidence type="ECO:0000256" key="6">
    <source>
        <dbReference type="ARBA" id="ARBA00023136"/>
    </source>
</evidence>
<feature type="transmembrane region" description="Helical" evidence="8">
    <location>
        <begin position="167"/>
        <end position="186"/>
    </location>
</feature>
<comment type="caution">
    <text evidence="10">The sequence shown here is derived from an EMBL/GenBank/DDBJ whole genome shotgun (WGS) entry which is preliminary data.</text>
</comment>